<organism evidence="2">
    <name type="scientific">viral metagenome</name>
    <dbReference type="NCBI Taxonomy" id="1070528"/>
    <lineage>
        <taxon>unclassified sequences</taxon>
        <taxon>metagenomes</taxon>
        <taxon>organismal metagenomes</taxon>
    </lineage>
</organism>
<protein>
    <submittedName>
        <fullName evidence="2">Uncharacterized protein</fullName>
    </submittedName>
</protein>
<reference evidence="2" key="1">
    <citation type="journal article" date="2020" name="Nature">
        <title>Giant virus diversity and host interactions through global metagenomics.</title>
        <authorList>
            <person name="Schulz F."/>
            <person name="Roux S."/>
            <person name="Paez-Espino D."/>
            <person name="Jungbluth S."/>
            <person name="Walsh D.A."/>
            <person name="Denef V.J."/>
            <person name="McMahon K.D."/>
            <person name="Konstantinidis K.T."/>
            <person name="Eloe-Fadrosh E.A."/>
            <person name="Kyrpides N.C."/>
            <person name="Woyke T."/>
        </authorList>
    </citation>
    <scope>NUCLEOTIDE SEQUENCE</scope>
    <source>
        <strain evidence="2">GVMAG-M-3300023184-101</strain>
    </source>
</reference>
<evidence type="ECO:0000256" key="1">
    <source>
        <dbReference type="SAM" id="MobiDB-lite"/>
    </source>
</evidence>
<dbReference type="AlphaFoldDB" id="A0A6C0HFR8"/>
<sequence>MYVNVNKPLVSNDLTYYKDGEGVIKAGGYSINSEMLKNNQSPMTKGGNKKHKNDENRVSDKFNSMVIPAGLLFINKSLPPNNNESDYGQIEMCEMNNVVPDDLYSRLVTLAEIKEKQKKLSRNKKTKMNKGKKTKRLK</sequence>
<dbReference type="EMBL" id="MN739949">
    <property type="protein sequence ID" value="QHT79461.1"/>
    <property type="molecule type" value="Genomic_DNA"/>
</dbReference>
<evidence type="ECO:0000313" key="2">
    <source>
        <dbReference type="EMBL" id="QHT79461.1"/>
    </source>
</evidence>
<feature type="region of interest" description="Disordered" evidence="1">
    <location>
        <begin position="37"/>
        <end position="56"/>
    </location>
</feature>
<feature type="region of interest" description="Disordered" evidence="1">
    <location>
        <begin position="115"/>
        <end position="138"/>
    </location>
</feature>
<proteinExistence type="predicted"/>
<name>A0A6C0HFR8_9ZZZZ</name>
<feature type="compositionally biased region" description="Basic residues" evidence="1">
    <location>
        <begin position="116"/>
        <end position="138"/>
    </location>
</feature>
<accession>A0A6C0HFR8</accession>